<organism evidence="1 2">
    <name type="scientific">Streptosporangium album</name>
    <dbReference type="NCBI Taxonomy" id="47479"/>
    <lineage>
        <taxon>Bacteria</taxon>
        <taxon>Bacillati</taxon>
        <taxon>Actinomycetota</taxon>
        <taxon>Actinomycetes</taxon>
        <taxon>Streptosporangiales</taxon>
        <taxon>Streptosporangiaceae</taxon>
        <taxon>Streptosporangium</taxon>
    </lineage>
</organism>
<dbReference type="Proteomes" id="UP000534286">
    <property type="component" value="Unassembled WGS sequence"/>
</dbReference>
<dbReference type="AlphaFoldDB" id="A0A7W7RVJ5"/>
<keyword evidence="2" id="KW-1185">Reference proteome</keyword>
<reference evidence="1 2" key="1">
    <citation type="submission" date="2020-08" db="EMBL/GenBank/DDBJ databases">
        <title>Sequencing the genomes of 1000 actinobacteria strains.</title>
        <authorList>
            <person name="Klenk H.-P."/>
        </authorList>
    </citation>
    <scope>NUCLEOTIDE SEQUENCE [LARGE SCALE GENOMIC DNA]</scope>
    <source>
        <strain evidence="1 2">DSM 43023</strain>
    </source>
</reference>
<protein>
    <submittedName>
        <fullName evidence="1">Uncharacterized protein</fullName>
    </submittedName>
</protein>
<evidence type="ECO:0000313" key="2">
    <source>
        <dbReference type="Proteomes" id="UP000534286"/>
    </source>
</evidence>
<proteinExistence type="predicted"/>
<accession>A0A7W7RVJ5</accession>
<gene>
    <name evidence="1" type="ORF">FHR32_002638</name>
</gene>
<dbReference type="RefSeq" id="WP_184754532.1">
    <property type="nucleotide sequence ID" value="NZ_BAABEK010000120.1"/>
</dbReference>
<sequence>MIHAAVQREIGTKPHVITLIHRWNLHREDLDVAADALGVDQLSEVEWGQIGTRRTRRS</sequence>
<evidence type="ECO:0000313" key="1">
    <source>
        <dbReference type="EMBL" id="MBB4938333.1"/>
    </source>
</evidence>
<name>A0A7W7RVJ5_9ACTN</name>
<dbReference type="EMBL" id="JACHJU010000001">
    <property type="protein sequence ID" value="MBB4938333.1"/>
    <property type="molecule type" value="Genomic_DNA"/>
</dbReference>
<comment type="caution">
    <text evidence="1">The sequence shown here is derived from an EMBL/GenBank/DDBJ whole genome shotgun (WGS) entry which is preliminary data.</text>
</comment>